<evidence type="ECO:0000259" key="1">
    <source>
        <dbReference type="PROSITE" id="PS51725"/>
    </source>
</evidence>
<feature type="domain" description="ABM" evidence="1">
    <location>
        <begin position="20"/>
        <end position="110"/>
    </location>
</feature>
<keyword evidence="2" id="KW-0503">Monooxygenase</keyword>
<gene>
    <name evidence="2" type="ORF">ACFPCV_21040</name>
</gene>
<dbReference type="EMBL" id="JBHSIS010000009">
    <property type="protein sequence ID" value="MFC4856004.1"/>
    <property type="molecule type" value="Genomic_DNA"/>
</dbReference>
<evidence type="ECO:0000313" key="2">
    <source>
        <dbReference type="EMBL" id="MFC4856004.1"/>
    </source>
</evidence>
<comment type="caution">
    <text evidence="2">The sequence shown here is derived from an EMBL/GenBank/DDBJ whole genome shotgun (WGS) entry which is preliminary data.</text>
</comment>
<dbReference type="GO" id="GO:0004497">
    <property type="term" value="F:monooxygenase activity"/>
    <property type="evidence" value="ECO:0007669"/>
    <property type="project" value="UniProtKB-KW"/>
</dbReference>
<organism evidence="2 3">
    <name type="scientific">Actinophytocola glycyrrhizae</name>
    <dbReference type="NCBI Taxonomy" id="2044873"/>
    <lineage>
        <taxon>Bacteria</taxon>
        <taxon>Bacillati</taxon>
        <taxon>Actinomycetota</taxon>
        <taxon>Actinomycetes</taxon>
        <taxon>Pseudonocardiales</taxon>
        <taxon>Pseudonocardiaceae</taxon>
    </lineage>
</organism>
<dbReference type="RefSeq" id="WP_378057967.1">
    <property type="nucleotide sequence ID" value="NZ_JBHSIS010000009.1"/>
</dbReference>
<protein>
    <submittedName>
        <fullName evidence="2">Antibiotic biosynthesis monooxygenase family protein</fullName>
        <ecNumber evidence="2">1.14.-.-</ecNumber>
    </submittedName>
</protein>
<accession>A0ABV9S4Y4</accession>
<dbReference type="Proteomes" id="UP001595859">
    <property type="component" value="Unassembled WGS sequence"/>
</dbReference>
<reference evidence="3" key="1">
    <citation type="journal article" date="2019" name="Int. J. Syst. Evol. Microbiol.">
        <title>The Global Catalogue of Microorganisms (GCM) 10K type strain sequencing project: providing services to taxonomists for standard genome sequencing and annotation.</title>
        <authorList>
            <consortium name="The Broad Institute Genomics Platform"/>
            <consortium name="The Broad Institute Genome Sequencing Center for Infectious Disease"/>
            <person name="Wu L."/>
            <person name="Ma J."/>
        </authorList>
    </citation>
    <scope>NUCLEOTIDE SEQUENCE [LARGE SCALE GENOMIC DNA]</scope>
    <source>
        <strain evidence="3">ZS-22-S1</strain>
    </source>
</reference>
<dbReference type="SUPFAM" id="SSF54909">
    <property type="entry name" value="Dimeric alpha+beta barrel"/>
    <property type="match status" value="1"/>
</dbReference>
<dbReference type="Pfam" id="PF03992">
    <property type="entry name" value="ABM"/>
    <property type="match status" value="1"/>
</dbReference>
<dbReference type="InterPro" id="IPR011008">
    <property type="entry name" value="Dimeric_a/b-barrel"/>
</dbReference>
<name>A0ABV9S4Y4_9PSEU</name>
<evidence type="ECO:0000313" key="3">
    <source>
        <dbReference type="Proteomes" id="UP001595859"/>
    </source>
</evidence>
<keyword evidence="2" id="KW-0560">Oxidoreductase</keyword>
<proteinExistence type="predicted"/>
<dbReference type="Gene3D" id="3.30.70.100">
    <property type="match status" value="1"/>
</dbReference>
<dbReference type="InterPro" id="IPR007138">
    <property type="entry name" value="ABM_dom"/>
</dbReference>
<sequence length="121" mass="13245">MTVLTTTETTIAVTTDADQVTLVNVFTVPPSRQDELLAALDKATVEVFAGVPGFISANLHAALDGTRVINYAQWSSEQAYREALRRPEIRHHIAEAAALTDKWDPTLVRVRSIHHARGAQA</sequence>
<dbReference type="PROSITE" id="PS51725">
    <property type="entry name" value="ABM"/>
    <property type="match status" value="1"/>
</dbReference>
<dbReference type="EC" id="1.14.-.-" evidence="2"/>
<keyword evidence="3" id="KW-1185">Reference proteome</keyword>